<dbReference type="PANTHER" id="PTHR37422:SF13">
    <property type="entry name" value="LIPOPOLYSACCHARIDE BIOSYNTHESIS PROTEIN PA4999-RELATED"/>
    <property type="match status" value="1"/>
</dbReference>
<dbReference type="Proteomes" id="UP000663555">
    <property type="component" value="Chromosome"/>
</dbReference>
<keyword evidence="2 5" id="KW-0812">Transmembrane</keyword>
<feature type="transmembrane region" description="Helical" evidence="5">
    <location>
        <begin position="110"/>
        <end position="129"/>
    </location>
</feature>
<feature type="transmembrane region" description="Helical" evidence="5">
    <location>
        <begin position="338"/>
        <end position="358"/>
    </location>
</feature>
<dbReference type="GO" id="GO:0016874">
    <property type="term" value="F:ligase activity"/>
    <property type="evidence" value="ECO:0007669"/>
    <property type="project" value="UniProtKB-KW"/>
</dbReference>
<dbReference type="EMBL" id="CP071247">
    <property type="protein sequence ID" value="QSP93523.1"/>
    <property type="molecule type" value="Genomic_DNA"/>
</dbReference>
<evidence type="ECO:0000256" key="3">
    <source>
        <dbReference type="ARBA" id="ARBA00022989"/>
    </source>
</evidence>
<feature type="transmembrane region" description="Helical" evidence="5">
    <location>
        <begin position="253"/>
        <end position="271"/>
    </location>
</feature>
<feature type="transmembrane region" description="Helical" evidence="5">
    <location>
        <begin position="230"/>
        <end position="246"/>
    </location>
</feature>
<evidence type="ECO:0000256" key="5">
    <source>
        <dbReference type="SAM" id="Phobius"/>
    </source>
</evidence>
<accession>A0ABX7MMX1</accession>
<evidence type="ECO:0000256" key="2">
    <source>
        <dbReference type="ARBA" id="ARBA00022692"/>
    </source>
</evidence>
<evidence type="ECO:0000256" key="1">
    <source>
        <dbReference type="ARBA" id="ARBA00004141"/>
    </source>
</evidence>
<feature type="transmembrane region" description="Helical" evidence="5">
    <location>
        <begin position="50"/>
        <end position="69"/>
    </location>
</feature>
<keyword evidence="8" id="KW-1185">Reference proteome</keyword>
<feature type="transmembrane region" description="Helical" evidence="5">
    <location>
        <begin position="184"/>
        <end position="202"/>
    </location>
</feature>
<dbReference type="InterPro" id="IPR051533">
    <property type="entry name" value="WaaL-like"/>
</dbReference>
<sequence>MKLTALVYILIAVAALSLPLAPWVSAFIYFLNSIVQPQYVYPWTFPEIPVFKITAALSIIGLGISIISGKANFSLYKSKQSLAILGILILMHISHQLTPFPDEWASVPPTVVLDTINVIVIMYFVALPMFNSNKSILFLCFGFMFSGVFYILWANSAYFGQDWYLFRNGRLEGPVDGPYRDGNILSVLLVMSMPFFIFFALYKDNKWVTIGVVVIIIFLWHALVLFSSRGAFLATAVCLLSISYLIKSKIFSAMIFVSFLIFVVVQGATLIERTSETVDSAAVEHEPIDPRILSWKVGLKIISLHPFIGVGVQKFEAASNAYFSGETSHVAHNTFLNFSVNSGLLSGFLFLLLVYWVIKRVWSVGRKEIHFRDPAYYALLSSSIAILGCFVCSIFLDLIIFEPLYLAFLINLVSWDRIKKN</sequence>
<reference evidence="7 8" key="1">
    <citation type="submission" date="2021-03" db="EMBL/GenBank/DDBJ databases">
        <title>Genome sequencing of Marinobacter sp. LPB0319.</title>
        <authorList>
            <person name="Kim J."/>
        </authorList>
    </citation>
    <scope>NUCLEOTIDE SEQUENCE [LARGE SCALE GENOMIC DNA]</scope>
    <source>
        <strain evidence="7 8">LPB0319</strain>
    </source>
</reference>
<evidence type="ECO:0000313" key="8">
    <source>
        <dbReference type="Proteomes" id="UP000663555"/>
    </source>
</evidence>
<feature type="transmembrane region" description="Helical" evidence="5">
    <location>
        <begin position="207"/>
        <end position="224"/>
    </location>
</feature>
<dbReference type="InterPro" id="IPR007016">
    <property type="entry name" value="O-antigen_ligase-rel_domated"/>
</dbReference>
<keyword evidence="3 5" id="KW-1133">Transmembrane helix</keyword>
<evidence type="ECO:0000256" key="4">
    <source>
        <dbReference type="ARBA" id="ARBA00023136"/>
    </source>
</evidence>
<keyword evidence="7" id="KW-0436">Ligase</keyword>
<feature type="transmembrane region" description="Helical" evidence="5">
    <location>
        <begin position="81"/>
        <end position="98"/>
    </location>
</feature>
<dbReference type="RefSeq" id="WP_206642746.1">
    <property type="nucleotide sequence ID" value="NZ_CP071247.1"/>
</dbReference>
<name>A0ABX7MMX1_9GAMM</name>
<proteinExistence type="predicted"/>
<keyword evidence="4 5" id="KW-0472">Membrane</keyword>
<dbReference type="PANTHER" id="PTHR37422">
    <property type="entry name" value="TEICHURONIC ACID BIOSYNTHESIS PROTEIN TUAE"/>
    <property type="match status" value="1"/>
</dbReference>
<organism evidence="7 8">
    <name type="scientific">Marinobacter salinisoli</name>
    <dbReference type="NCBI Taxonomy" id="2769486"/>
    <lineage>
        <taxon>Bacteria</taxon>
        <taxon>Pseudomonadati</taxon>
        <taxon>Pseudomonadota</taxon>
        <taxon>Gammaproteobacteria</taxon>
        <taxon>Pseudomonadales</taxon>
        <taxon>Marinobacteraceae</taxon>
        <taxon>Marinobacter</taxon>
    </lineage>
</organism>
<protein>
    <submittedName>
        <fullName evidence="7">O-antigen ligase family protein</fullName>
    </submittedName>
</protein>
<feature type="transmembrane region" description="Helical" evidence="5">
    <location>
        <begin position="379"/>
        <end position="401"/>
    </location>
</feature>
<evidence type="ECO:0000313" key="7">
    <source>
        <dbReference type="EMBL" id="QSP93523.1"/>
    </source>
</evidence>
<feature type="domain" description="O-antigen ligase-related" evidence="6">
    <location>
        <begin position="216"/>
        <end position="351"/>
    </location>
</feature>
<feature type="transmembrane region" description="Helical" evidence="5">
    <location>
        <begin position="136"/>
        <end position="153"/>
    </location>
</feature>
<evidence type="ECO:0000259" key="6">
    <source>
        <dbReference type="Pfam" id="PF04932"/>
    </source>
</evidence>
<gene>
    <name evidence="7" type="ORF">LPB19_09835</name>
</gene>
<comment type="subcellular location">
    <subcellularLocation>
        <location evidence="1">Membrane</location>
        <topology evidence="1">Multi-pass membrane protein</topology>
    </subcellularLocation>
</comment>
<dbReference type="Pfam" id="PF04932">
    <property type="entry name" value="Wzy_C"/>
    <property type="match status" value="1"/>
</dbReference>